<accession>A0A9D9IBH6</accession>
<organism evidence="2 3">
    <name type="scientific">Candidatus Ornithospirochaeta stercoravium</name>
    <dbReference type="NCBI Taxonomy" id="2840897"/>
    <lineage>
        <taxon>Bacteria</taxon>
        <taxon>Pseudomonadati</taxon>
        <taxon>Spirochaetota</taxon>
        <taxon>Spirochaetia</taxon>
        <taxon>Spirochaetales</taxon>
        <taxon>Spirochaetaceae</taxon>
        <taxon>Spirochaetaceae incertae sedis</taxon>
        <taxon>Candidatus Ornithospirochaeta</taxon>
    </lineage>
</organism>
<name>A0A9D9IBH6_9SPIO</name>
<dbReference type="AlphaFoldDB" id="A0A9D9IBH6"/>
<protein>
    <submittedName>
        <fullName evidence="2">Uncharacterized protein</fullName>
    </submittedName>
</protein>
<dbReference type="Proteomes" id="UP000810292">
    <property type="component" value="Unassembled WGS sequence"/>
</dbReference>
<sequence>MFSSWGSFFTDLYDSIKTIFTPVGEFFSDIFSTAWNNLKGVFSDWGDFFSGLWDDVKSKFTSIGTTISDAFTNSFKSAFNGVLNWLENKVNWFVEGINKVIDVINAIPGVEISPLERVELPKMAQGGVVDGATQAIVGEAGAEAIVPLEQSKAVELFADRIATEINNQNASSFGTGSYSALSVSGVHDELYSINGDLDEITKKMRDLAGDNENWKTSTDGITSQIELLNQQFDTQKEKLMALNQEYSLAVSESGEMGLNARETRAEIEELVTAMQNTQSAMDAAGTALVNFKEATVENKEETKSWIESWDELNVSVVNFFNKTKDQMSGFQTFMSNMGNAFSSVMDAVDTYITPLFTALQDLENQYLENEIAELEAHYEDLQELNEQKLEDKEESLDEENKALKDQLYSGKISYADYVKAVEQNEKELTDYKDQLNAEEATAEEELLRKKDELARKQFEANKVTQIAQVWIQAATATMTAFAQLGPIAGAVAAALVMATAGVQTATISAQQYTPALAEGGIVNEATHALIGEDGAEAIVPLEHNTEWVGGLAKALSPAIVEAERQTSGNSGSVREEIVTFRQMVAEFFDFLRSGNREVVIDGQVVARVISPYVDTELGRSSRLRARGI</sequence>
<evidence type="ECO:0000313" key="3">
    <source>
        <dbReference type="Proteomes" id="UP000810292"/>
    </source>
</evidence>
<feature type="coiled-coil region" evidence="1">
    <location>
        <begin position="225"/>
        <end position="280"/>
    </location>
</feature>
<reference evidence="2" key="2">
    <citation type="journal article" date="2021" name="PeerJ">
        <title>Extensive microbial diversity within the chicken gut microbiome revealed by metagenomics and culture.</title>
        <authorList>
            <person name="Gilroy R."/>
            <person name="Ravi A."/>
            <person name="Getino M."/>
            <person name="Pursley I."/>
            <person name="Horton D.L."/>
            <person name="Alikhan N.F."/>
            <person name="Baker D."/>
            <person name="Gharbi K."/>
            <person name="Hall N."/>
            <person name="Watson M."/>
            <person name="Adriaenssens E.M."/>
            <person name="Foster-Nyarko E."/>
            <person name="Jarju S."/>
            <person name="Secka A."/>
            <person name="Antonio M."/>
            <person name="Oren A."/>
            <person name="Chaudhuri R.R."/>
            <person name="La Ragione R."/>
            <person name="Hildebrand F."/>
            <person name="Pallen M.J."/>
        </authorList>
    </citation>
    <scope>NUCLEOTIDE SEQUENCE</scope>
    <source>
        <strain evidence="2">14700</strain>
    </source>
</reference>
<evidence type="ECO:0000256" key="1">
    <source>
        <dbReference type="SAM" id="Coils"/>
    </source>
</evidence>
<dbReference type="EMBL" id="JADIMF010000083">
    <property type="protein sequence ID" value="MBO8469191.1"/>
    <property type="molecule type" value="Genomic_DNA"/>
</dbReference>
<evidence type="ECO:0000313" key="2">
    <source>
        <dbReference type="EMBL" id="MBO8469191.1"/>
    </source>
</evidence>
<proteinExistence type="predicted"/>
<feature type="coiled-coil region" evidence="1">
    <location>
        <begin position="364"/>
        <end position="452"/>
    </location>
</feature>
<comment type="caution">
    <text evidence="2">The sequence shown here is derived from an EMBL/GenBank/DDBJ whole genome shotgun (WGS) entry which is preliminary data.</text>
</comment>
<keyword evidence="1" id="KW-0175">Coiled coil</keyword>
<gene>
    <name evidence="2" type="ORF">IAA72_05350</name>
</gene>
<reference evidence="2" key="1">
    <citation type="submission" date="2020-10" db="EMBL/GenBank/DDBJ databases">
        <authorList>
            <person name="Gilroy R."/>
        </authorList>
    </citation>
    <scope>NUCLEOTIDE SEQUENCE</scope>
    <source>
        <strain evidence="2">14700</strain>
    </source>
</reference>